<dbReference type="EMBL" id="FRBW01000002">
    <property type="protein sequence ID" value="SHL98046.1"/>
    <property type="molecule type" value="Genomic_DNA"/>
</dbReference>
<name>A0A1M7F257_9HYPH</name>
<reference evidence="1 2" key="1">
    <citation type="submission" date="2016-11" db="EMBL/GenBank/DDBJ databases">
        <authorList>
            <person name="Jaros S."/>
            <person name="Januszkiewicz K."/>
            <person name="Wedrychowicz H."/>
        </authorList>
    </citation>
    <scope>NUCLEOTIDE SEQUENCE [LARGE SCALE GENOMIC DNA]</scope>
    <source>
        <strain evidence="1 2">DSM 22153</strain>
    </source>
</reference>
<organism evidence="1 2">
    <name type="scientific">Roseibium suaedae</name>
    <dbReference type="NCBI Taxonomy" id="735517"/>
    <lineage>
        <taxon>Bacteria</taxon>
        <taxon>Pseudomonadati</taxon>
        <taxon>Pseudomonadota</taxon>
        <taxon>Alphaproteobacteria</taxon>
        <taxon>Hyphomicrobiales</taxon>
        <taxon>Stappiaceae</taxon>
        <taxon>Roseibium</taxon>
    </lineage>
</organism>
<gene>
    <name evidence="1" type="ORF">SAMN05444272_1467</name>
</gene>
<dbReference type="AlphaFoldDB" id="A0A1M7F257"/>
<sequence length="37" mass="4151">MQTAPKAAKNRENFRIAAFQSMTTASPEDTRLAARRL</sequence>
<proteinExistence type="predicted"/>
<protein>
    <submittedName>
        <fullName evidence="1">Uncharacterized protein</fullName>
    </submittedName>
</protein>
<evidence type="ECO:0000313" key="2">
    <source>
        <dbReference type="Proteomes" id="UP000186002"/>
    </source>
</evidence>
<evidence type="ECO:0000313" key="1">
    <source>
        <dbReference type="EMBL" id="SHL98046.1"/>
    </source>
</evidence>
<keyword evidence="2" id="KW-1185">Reference proteome</keyword>
<accession>A0A1M7F257</accession>
<dbReference type="Proteomes" id="UP000186002">
    <property type="component" value="Unassembled WGS sequence"/>
</dbReference>